<keyword evidence="1 6" id="KW-1277">Toxin-antitoxin system</keyword>
<feature type="binding site" evidence="6">
    <location>
        <position position="47"/>
    </location>
    <ligand>
        <name>NAD(+)</name>
        <dbReference type="ChEBI" id="CHEBI:57540"/>
    </ligand>
</feature>
<keyword evidence="3 6" id="KW-0808">Transferase</keyword>
<evidence type="ECO:0000313" key="8">
    <source>
        <dbReference type="EMBL" id="TCL76890.1"/>
    </source>
</evidence>
<keyword evidence="2 6" id="KW-0328">Glycosyltransferase</keyword>
<gene>
    <name evidence="8" type="ORF">EDC14_1001175</name>
</gene>
<accession>A0A4R1SCY2</accession>
<reference evidence="8 9" key="1">
    <citation type="submission" date="2019-03" db="EMBL/GenBank/DDBJ databases">
        <title>Genomic Encyclopedia of Type Strains, Phase IV (KMG-IV): sequencing the most valuable type-strain genomes for metagenomic binning, comparative biology and taxonomic classification.</title>
        <authorList>
            <person name="Goeker M."/>
        </authorList>
    </citation>
    <scope>NUCLEOTIDE SEQUENCE [LARGE SCALE GENOMIC DNA]</scope>
    <source>
        <strain evidence="8 9">LX-B</strain>
    </source>
</reference>
<dbReference type="OrthoDB" id="9813972at2"/>
<feature type="active site" description="Proton acceptor" evidence="6">
    <location>
        <position position="47"/>
    </location>
</feature>
<organism evidence="8 9">
    <name type="scientific">Hydrogenispora ethanolica</name>
    <dbReference type="NCBI Taxonomy" id="1082276"/>
    <lineage>
        <taxon>Bacteria</taxon>
        <taxon>Bacillati</taxon>
        <taxon>Bacillota</taxon>
        <taxon>Hydrogenispora</taxon>
    </lineage>
</organism>
<evidence type="ECO:0000256" key="4">
    <source>
        <dbReference type="ARBA" id="ARBA00022695"/>
    </source>
</evidence>
<feature type="active site" evidence="6">
    <location>
        <position position="160"/>
    </location>
</feature>
<comment type="caution">
    <text evidence="8">The sequence shown here is derived from an EMBL/GenBank/DDBJ whole genome shotgun (WGS) entry which is preliminary data.</text>
</comment>
<keyword evidence="5 6" id="KW-0238">DNA-binding</keyword>
<dbReference type="GO" id="GO:0016779">
    <property type="term" value="F:nucleotidyltransferase activity"/>
    <property type="evidence" value="ECO:0007669"/>
    <property type="project" value="UniProtKB-UniRule"/>
</dbReference>
<dbReference type="EMBL" id="SLUN01000001">
    <property type="protein sequence ID" value="TCL76890.1"/>
    <property type="molecule type" value="Genomic_DNA"/>
</dbReference>
<evidence type="ECO:0000256" key="6">
    <source>
        <dbReference type="PROSITE-ProRule" id="PRU01362"/>
    </source>
</evidence>
<evidence type="ECO:0000259" key="7">
    <source>
        <dbReference type="PROSITE" id="PS52018"/>
    </source>
</evidence>
<dbReference type="Proteomes" id="UP000295008">
    <property type="component" value="Unassembled WGS sequence"/>
</dbReference>
<keyword evidence="4 6" id="KW-0548">Nucleotidyltransferase</keyword>
<feature type="binding site" evidence="6">
    <location>
        <begin position="9"/>
        <end position="11"/>
    </location>
    <ligand>
        <name>NAD(+)</name>
        <dbReference type="ChEBI" id="CHEBI:57540"/>
    </ligand>
</feature>
<evidence type="ECO:0000313" key="9">
    <source>
        <dbReference type="Proteomes" id="UP000295008"/>
    </source>
</evidence>
<feature type="domain" description="DarT" evidence="7">
    <location>
        <begin position="5"/>
        <end position="207"/>
    </location>
</feature>
<dbReference type="GO" id="GO:0016757">
    <property type="term" value="F:glycosyltransferase activity"/>
    <property type="evidence" value="ECO:0007669"/>
    <property type="project" value="UniProtKB-UniRule"/>
</dbReference>
<evidence type="ECO:0000256" key="5">
    <source>
        <dbReference type="ARBA" id="ARBA00023125"/>
    </source>
</evidence>
<evidence type="ECO:0000256" key="1">
    <source>
        <dbReference type="ARBA" id="ARBA00022649"/>
    </source>
</evidence>
<keyword evidence="9" id="KW-1185">Reference proteome</keyword>
<dbReference type="RefSeq" id="WP_132012285.1">
    <property type="nucleotide sequence ID" value="NZ_SLUN01000001.1"/>
</dbReference>
<comment type="caution">
    <text evidence="6">Lacks conserved residue(s) required for the propagation of feature annotation.</text>
</comment>
<sequence length="207" mass="24010">MKKKILIFHITHIENLDSILRCQGIFCKNRQPEGCRNIAYESIQERRASTVVPLFPYGILQDYVPFYFAPRAPMLYTLHKGNVAGFAEDQGRIIHIVSSVETVEKTGLAYVFTDGHPIMGLSEFYADPSDFDKIDWEIMNTDYWADIPEDGDRKRRRQAEFLIHQFFPVGAILGIGVFDQNIRNETAAIVARNGMEIRVEIRRNWYY</sequence>
<evidence type="ECO:0000256" key="2">
    <source>
        <dbReference type="ARBA" id="ARBA00022676"/>
    </source>
</evidence>
<comment type="catalytic activity">
    <reaction evidence="6">
        <text>a thymidine in DNA + NAD(+) = an N-(ADP-alpha-D-ribosyl)-thymidine in DNA + nicotinamide + H(+)</text>
        <dbReference type="Rhea" id="RHEA:71651"/>
        <dbReference type="Rhea" id="RHEA-COMP:13556"/>
        <dbReference type="Rhea" id="RHEA-COMP:18051"/>
        <dbReference type="ChEBI" id="CHEBI:15378"/>
        <dbReference type="ChEBI" id="CHEBI:17154"/>
        <dbReference type="ChEBI" id="CHEBI:57540"/>
        <dbReference type="ChEBI" id="CHEBI:137386"/>
        <dbReference type="ChEBI" id="CHEBI:191199"/>
    </reaction>
</comment>
<comment type="similarity">
    <text evidence="6">Belongs to the DarT ADP-ribosyltransferase family.</text>
</comment>
<name>A0A4R1SCY2_HYDET</name>
<dbReference type="AlphaFoldDB" id="A0A4R1SCY2"/>
<proteinExistence type="inferred from homology"/>
<evidence type="ECO:0000256" key="3">
    <source>
        <dbReference type="ARBA" id="ARBA00022679"/>
    </source>
</evidence>
<dbReference type="InterPro" id="IPR029494">
    <property type="entry name" value="DarT"/>
</dbReference>
<protein>
    <submittedName>
        <fullName evidence="8">Uncharacterized protein DUF4433</fullName>
    </submittedName>
</protein>
<dbReference type="PROSITE" id="PS52018">
    <property type="entry name" value="DART"/>
    <property type="match status" value="1"/>
</dbReference>
<dbReference type="Pfam" id="PF14487">
    <property type="entry name" value="DarT"/>
    <property type="match status" value="1"/>
</dbReference>
<dbReference type="GO" id="GO:0003677">
    <property type="term" value="F:DNA binding"/>
    <property type="evidence" value="ECO:0007669"/>
    <property type="project" value="UniProtKB-UniRule"/>
</dbReference>